<dbReference type="InterPro" id="IPR006076">
    <property type="entry name" value="FAD-dep_OxRdtase"/>
</dbReference>
<dbReference type="PANTHER" id="PTHR13847">
    <property type="entry name" value="SARCOSINE DEHYDROGENASE-RELATED"/>
    <property type="match status" value="1"/>
</dbReference>
<dbReference type="EMBL" id="ML977363">
    <property type="protein sequence ID" value="KAF2106384.1"/>
    <property type="molecule type" value="Genomic_DNA"/>
</dbReference>
<dbReference type="Pfam" id="PF01266">
    <property type="entry name" value="DAO"/>
    <property type="match status" value="1"/>
</dbReference>
<dbReference type="PANTHER" id="PTHR13847:SF213">
    <property type="entry name" value="DEPENDENT OXIDOREDUCTASE, PUTATIVE-RELATED"/>
    <property type="match status" value="1"/>
</dbReference>
<dbReference type="InterPro" id="IPR036188">
    <property type="entry name" value="FAD/NAD-bd_sf"/>
</dbReference>
<evidence type="ECO:0000259" key="1">
    <source>
        <dbReference type="Pfam" id="PF01266"/>
    </source>
</evidence>
<name>A0A6A5YI31_9PLEO</name>
<dbReference type="AlphaFoldDB" id="A0A6A5YI31"/>
<reference evidence="2" key="1">
    <citation type="journal article" date="2020" name="Stud. Mycol.">
        <title>101 Dothideomycetes genomes: a test case for predicting lifestyles and emergence of pathogens.</title>
        <authorList>
            <person name="Haridas S."/>
            <person name="Albert R."/>
            <person name="Binder M."/>
            <person name="Bloem J."/>
            <person name="Labutti K."/>
            <person name="Salamov A."/>
            <person name="Andreopoulos B."/>
            <person name="Baker S."/>
            <person name="Barry K."/>
            <person name="Bills G."/>
            <person name="Bluhm B."/>
            <person name="Cannon C."/>
            <person name="Castanera R."/>
            <person name="Culley D."/>
            <person name="Daum C."/>
            <person name="Ezra D."/>
            <person name="Gonzalez J."/>
            <person name="Henrissat B."/>
            <person name="Kuo A."/>
            <person name="Liang C."/>
            <person name="Lipzen A."/>
            <person name="Lutzoni F."/>
            <person name="Magnuson J."/>
            <person name="Mondo S."/>
            <person name="Nolan M."/>
            <person name="Ohm R."/>
            <person name="Pangilinan J."/>
            <person name="Park H.-J."/>
            <person name="Ramirez L."/>
            <person name="Alfaro M."/>
            <person name="Sun H."/>
            <person name="Tritt A."/>
            <person name="Yoshinaga Y."/>
            <person name="Zwiers L.-H."/>
            <person name="Turgeon B."/>
            <person name="Goodwin S."/>
            <person name="Spatafora J."/>
            <person name="Crous P."/>
            <person name="Grigoriev I."/>
        </authorList>
    </citation>
    <scope>NUCLEOTIDE SEQUENCE</scope>
    <source>
        <strain evidence="2">CBS 627.86</strain>
    </source>
</reference>
<dbReference type="Gene3D" id="3.30.9.10">
    <property type="entry name" value="D-Amino Acid Oxidase, subunit A, domain 2"/>
    <property type="match status" value="1"/>
</dbReference>
<evidence type="ECO:0000313" key="3">
    <source>
        <dbReference type="Proteomes" id="UP000799770"/>
    </source>
</evidence>
<gene>
    <name evidence="2" type="ORF">BDV96DRAFT_591091</name>
</gene>
<protein>
    <submittedName>
        <fullName evidence="2">FAD dependent oxidoreductase</fullName>
    </submittedName>
</protein>
<evidence type="ECO:0000313" key="2">
    <source>
        <dbReference type="EMBL" id="KAF2106384.1"/>
    </source>
</evidence>
<keyword evidence="3" id="KW-1185">Reference proteome</keyword>
<dbReference type="Proteomes" id="UP000799770">
    <property type="component" value="Unassembled WGS sequence"/>
</dbReference>
<dbReference type="SUPFAM" id="SSF51905">
    <property type="entry name" value="FAD/NAD(P)-binding domain"/>
    <property type="match status" value="1"/>
</dbReference>
<dbReference type="Gene3D" id="3.50.50.60">
    <property type="entry name" value="FAD/NAD(P)-binding domain"/>
    <property type="match status" value="1"/>
</dbReference>
<sequence length="486" mass="53158">MTQAIPASLLGSIHAQMIDDPQLPRDNPTTSFWQIPPHPNLSKIQSAELPQRTEYAIIGSGVTGCSIAKNLLELSPSGYVTVFEARLLCSGATGRNGGLLTSFVPSDFTTLSEHLGVEQAVKIARFANRTLDKMHELGNASKEFKSASEVRRVRDVVCFGDAESFQAGKKSMALYEEHVPEDRGTFEVLSAKEARLKYNVKESFGAIIFNCGAFWPYRLITAIWAQLRSQHSTRLSIETKTPITAISIDSQSDSKYPYVLTTPRGTVRAAQVIHATNGYTGHLLPKLRGAIFPVRGTMSTQKPPAAFGNFGNERAWSFTHRPRFDSETNVLELGLYYSNQNPKSGDVFIGGESARLDEIFAADDTTISVPSKDNISSIMTKLFTYEEPAEVRKVWSGIMGFTADHMPLVGKVPASITGRGDGEWIAAGFNGYGMPQCWSSGEAVAKMILGIDASDFLPDVFLATEERLGNAERMDPKAFLGRLLGL</sequence>
<dbReference type="GO" id="GO:0005737">
    <property type="term" value="C:cytoplasm"/>
    <property type="evidence" value="ECO:0007669"/>
    <property type="project" value="TreeGrafter"/>
</dbReference>
<feature type="domain" description="FAD dependent oxidoreductase" evidence="1">
    <location>
        <begin position="55"/>
        <end position="447"/>
    </location>
</feature>
<dbReference type="OrthoDB" id="429143at2759"/>
<proteinExistence type="predicted"/>
<accession>A0A6A5YI31</accession>
<organism evidence="2 3">
    <name type="scientific">Lophiotrema nucula</name>
    <dbReference type="NCBI Taxonomy" id="690887"/>
    <lineage>
        <taxon>Eukaryota</taxon>
        <taxon>Fungi</taxon>
        <taxon>Dikarya</taxon>
        <taxon>Ascomycota</taxon>
        <taxon>Pezizomycotina</taxon>
        <taxon>Dothideomycetes</taxon>
        <taxon>Pleosporomycetidae</taxon>
        <taxon>Pleosporales</taxon>
        <taxon>Lophiotremataceae</taxon>
        <taxon>Lophiotrema</taxon>
    </lineage>
</organism>